<accession>A0ABT5TUT5</accession>
<name>A0ABT5TUT5_9MICO</name>
<feature type="transmembrane region" description="Helical" evidence="1">
    <location>
        <begin position="27"/>
        <end position="45"/>
    </location>
</feature>
<comment type="caution">
    <text evidence="2">The sequence shown here is derived from an EMBL/GenBank/DDBJ whole genome shotgun (WGS) entry which is preliminary data.</text>
</comment>
<keyword evidence="1" id="KW-1133">Transmembrane helix</keyword>
<evidence type="ECO:0000313" key="2">
    <source>
        <dbReference type="EMBL" id="MDD9205739.1"/>
    </source>
</evidence>
<keyword evidence="3" id="KW-1185">Reference proteome</keyword>
<proteinExistence type="predicted"/>
<keyword evidence="1" id="KW-0812">Transmembrane</keyword>
<evidence type="ECO:0000256" key="1">
    <source>
        <dbReference type="SAM" id="Phobius"/>
    </source>
</evidence>
<evidence type="ECO:0000313" key="3">
    <source>
        <dbReference type="Proteomes" id="UP001165561"/>
    </source>
</evidence>
<protein>
    <submittedName>
        <fullName evidence="2">S26 family signal peptidase</fullName>
    </submittedName>
</protein>
<dbReference type="Proteomes" id="UP001165561">
    <property type="component" value="Unassembled WGS sequence"/>
</dbReference>
<keyword evidence="1" id="KW-0472">Membrane</keyword>
<reference evidence="2" key="1">
    <citation type="submission" date="2023-02" db="EMBL/GenBank/DDBJ databases">
        <title>Georgenia sp.10Sc9-8, isolated from a soil sample collected from the Taklamakan desert.</title>
        <authorList>
            <person name="Liu S."/>
        </authorList>
    </citation>
    <scope>NUCLEOTIDE SEQUENCE</scope>
    <source>
        <strain evidence="2">10Sc9-8</strain>
    </source>
</reference>
<dbReference type="EMBL" id="JARACI010000636">
    <property type="protein sequence ID" value="MDD9205739.1"/>
    <property type="molecule type" value="Genomic_DNA"/>
</dbReference>
<gene>
    <name evidence="2" type="ORF">PU560_04560</name>
</gene>
<organism evidence="2 3">
    <name type="scientific">Georgenia halotolerans</name>
    <dbReference type="NCBI Taxonomy" id="3028317"/>
    <lineage>
        <taxon>Bacteria</taxon>
        <taxon>Bacillati</taxon>
        <taxon>Actinomycetota</taxon>
        <taxon>Actinomycetes</taxon>
        <taxon>Micrococcales</taxon>
        <taxon>Bogoriellaceae</taxon>
        <taxon>Georgenia</taxon>
    </lineage>
</organism>
<sequence>YTVQRVKEVLWSAPGLGRVVARLQQPVVLGVTTMAVTVLVTWVLWPRTTARTENLQPTGGHP</sequence>
<feature type="non-terminal residue" evidence="2">
    <location>
        <position position="1"/>
    </location>
</feature>